<dbReference type="EnsemblPlants" id="ONIVA03G24630.1">
    <property type="protein sequence ID" value="ONIVA03G24630.1"/>
    <property type="gene ID" value="ONIVA03G24630"/>
</dbReference>
<evidence type="ECO:0000313" key="2">
    <source>
        <dbReference type="Proteomes" id="UP000006591"/>
    </source>
</evidence>
<accession>A0A0E0GPL1</accession>
<dbReference type="AlphaFoldDB" id="A0A0E0GPL1"/>
<dbReference type="HOGENOM" id="CLU_120192_1_0_1"/>
<dbReference type="Gramene" id="ONIVA03G24630.1">
    <property type="protein sequence ID" value="ONIVA03G24630.1"/>
    <property type="gene ID" value="ONIVA03G24630"/>
</dbReference>
<sequence>MEEDDNTVAVDGGGRRARLRRRHCFGPRCRTLGNTLTSKEVFNWANSNNQQLLHVGDIDRTSKSYIYTSCSMWLAAEDRVESAGDGGCLLFFFCSIDMNENMMDGCYCTKSCSSLYHTATSFHDSIIDYCSLPGCPLHYQSQDTDRALHPYSKIQQSHQMDFRLNHFIA</sequence>
<keyword evidence="2" id="KW-1185">Reference proteome</keyword>
<dbReference type="Proteomes" id="UP000006591">
    <property type="component" value="Chromosome 3"/>
</dbReference>
<reference evidence="1" key="1">
    <citation type="submission" date="2015-04" db="UniProtKB">
        <authorList>
            <consortium name="EnsemblPlants"/>
        </authorList>
    </citation>
    <scope>IDENTIFICATION</scope>
    <source>
        <strain evidence="1">SL10</strain>
    </source>
</reference>
<evidence type="ECO:0000313" key="1">
    <source>
        <dbReference type="EnsemblPlants" id="ONIVA03G24630.1"/>
    </source>
</evidence>
<name>A0A0E0GPL1_ORYNI</name>
<protein>
    <submittedName>
        <fullName evidence="1">Uncharacterized protein</fullName>
    </submittedName>
</protein>
<proteinExistence type="predicted"/>
<organism evidence="1">
    <name type="scientific">Oryza nivara</name>
    <name type="common">Indian wild rice</name>
    <name type="synonym">Oryza sativa f. spontanea</name>
    <dbReference type="NCBI Taxonomy" id="4536"/>
    <lineage>
        <taxon>Eukaryota</taxon>
        <taxon>Viridiplantae</taxon>
        <taxon>Streptophyta</taxon>
        <taxon>Embryophyta</taxon>
        <taxon>Tracheophyta</taxon>
        <taxon>Spermatophyta</taxon>
        <taxon>Magnoliopsida</taxon>
        <taxon>Liliopsida</taxon>
        <taxon>Poales</taxon>
        <taxon>Poaceae</taxon>
        <taxon>BOP clade</taxon>
        <taxon>Oryzoideae</taxon>
        <taxon>Oryzeae</taxon>
        <taxon>Oryzinae</taxon>
        <taxon>Oryza</taxon>
    </lineage>
</organism>
<dbReference type="OMA" id="YICTSCF"/>
<reference evidence="1" key="2">
    <citation type="submission" date="2018-04" db="EMBL/GenBank/DDBJ databases">
        <title>OnivRS2 (Oryza nivara Reference Sequence Version 2).</title>
        <authorList>
            <person name="Zhang J."/>
            <person name="Kudrna D."/>
            <person name="Lee S."/>
            <person name="Talag J."/>
            <person name="Rajasekar S."/>
            <person name="Welchert J."/>
            <person name="Hsing Y.-I."/>
            <person name="Wing R.A."/>
        </authorList>
    </citation>
    <scope>NUCLEOTIDE SEQUENCE [LARGE SCALE GENOMIC DNA]</scope>
    <source>
        <strain evidence="1">SL10</strain>
    </source>
</reference>